<dbReference type="OrthoDB" id="9815896at2"/>
<dbReference type="InterPro" id="IPR027417">
    <property type="entry name" value="P-loop_NTPase"/>
</dbReference>
<dbReference type="Pfam" id="PF02367">
    <property type="entry name" value="TsaE"/>
    <property type="match status" value="1"/>
</dbReference>
<dbReference type="SUPFAM" id="SSF52540">
    <property type="entry name" value="P-loop containing nucleoside triphosphate hydrolases"/>
    <property type="match status" value="1"/>
</dbReference>
<name>A0A1B1YGE1_THEST</name>
<dbReference type="RefSeq" id="WP_015485169.1">
    <property type="nucleotide sequence ID" value="NZ_CP014672.1"/>
</dbReference>
<evidence type="ECO:0000313" key="11">
    <source>
        <dbReference type="EMBL" id="ANW99828.1"/>
    </source>
</evidence>
<dbReference type="GO" id="GO:0005524">
    <property type="term" value="F:ATP binding"/>
    <property type="evidence" value="ECO:0007669"/>
    <property type="project" value="UniProtKB-KW"/>
</dbReference>
<keyword evidence="4" id="KW-0963">Cytoplasm</keyword>
<dbReference type="GO" id="GO:0005737">
    <property type="term" value="C:cytoplasm"/>
    <property type="evidence" value="ECO:0007669"/>
    <property type="project" value="UniProtKB-SubCell"/>
</dbReference>
<dbReference type="PANTHER" id="PTHR33540:SF2">
    <property type="entry name" value="TRNA THREONYLCARBAMOYLADENOSINE BIOSYNTHESIS PROTEIN TSAE"/>
    <property type="match status" value="1"/>
</dbReference>
<evidence type="ECO:0000256" key="5">
    <source>
        <dbReference type="ARBA" id="ARBA00022694"/>
    </source>
</evidence>
<keyword evidence="9" id="KW-0460">Magnesium</keyword>
<dbReference type="Proteomes" id="UP000092971">
    <property type="component" value="Chromosome"/>
</dbReference>
<dbReference type="AlphaFoldDB" id="A0A1B1YGE1"/>
<comment type="subcellular location">
    <subcellularLocation>
        <location evidence="1">Cytoplasm</location>
    </subcellularLocation>
</comment>
<keyword evidence="8" id="KW-0067">ATP-binding</keyword>
<evidence type="ECO:0000256" key="7">
    <source>
        <dbReference type="ARBA" id="ARBA00022741"/>
    </source>
</evidence>
<dbReference type="PANTHER" id="PTHR33540">
    <property type="entry name" value="TRNA THREONYLCARBAMOYLADENOSINE BIOSYNTHESIS PROTEIN TSAE"/>
    <property type="match status" value="1"/>
</dbReference>
<organism evidence="11 12">
    <name type="scientific">Thermoclostridium stercorarium subsp. thermolacticum DSM 2910</name>
    <dbReference type="NCBI Taxonomy" id="1121336"/>
    <lineage>
        <taxon>Bacteria</taxon>
        <taxon>Bacillati</taxon>
        <taxon>Bacillota</taxon>
        <taxon>Clostridia</taxon>
        <taxon>Eubacteriales</taxon>
        <taxon>Oscillospiraceae</taxon>
        <taxon>Thermoclostridium</taxon>
    </lineage>
</organism>
<evidence type="ECO:0000256" key="2">
    <source>
        <dbReference type="ARBA" id="ARBA00007599"/>
    </source>
</evidence>
<evidence type="ECO:0000256" key="4">
    <source>
        <dbReference type="ARBA" id="ARBA00022490"/>
    </source>
</evidence>
<gene>
    <name evidence="11" type="ORF">CSTERTH_12690</name>
</gene>
<protein>
    <recommendedName>
        <fullName evidence="3">tRNA threonylcarbamoyladenosine biosynthesis protein TsaE</fullName>
    </recommendedName>
    <alternativeName>
        <fullName evidence="10">t(6)A37 threonylcarbamoyladenosine biosynthesis protein TsaE</fullName>
    </alternativeName>
</protein>
<dbReference type="Gene3D" id="3.40.50.300">
    <property type="entry name" value="P-loop containing nucleotide triphosphate hydrolases"/>
    <property type="match status" value="1"/>
</dbReference>
<accession>A0A1B1YGE1</accession>
<evidence type="ECO:0000313" key="12">
    <source>
        <dbReference type="Proteomes" id="UP000092971"/>
    </source>
</evidence>
<evidence type="ECO:0000256" key="3">
    <source>
        <dbReference type="ARBA" id="ARBA00019010"/>
    </source>
</evidence>
<dbReference type="GO" id="GO:0002949">
    <property type="term" value="P:tRNA threonylcarbamoyladenosine modification"/>
    <property type="evidence" value="ECO:0007669"/>
    <property type="project" value="InterPro"/>
</dbReference>
<keyword evidence="5" id="KW-0819">tRNA processing</keyword>
<evidence type="ECO:0000256" key="8">
    <source>
        <dbReference type="ARBA" id="ARBA00022840"/>
    </source>
</evidence>
<reference evidence="11 12" key="1">
    <citation type="submission" date="2016-02" db="EMBL/GenBank/DDBJ databases">
        <title>Comparison of Clostridium stercorarium subspecies using comparative genomics and transcriptomics.</title>
        <authorList>
            <person name="Schellenberg J."/>
            <person name="Thallinger G."/>
            <person name="Levin D.B."/>
            <person name="Zhang X."/>
            <person name="Alvare G."/>
            <person name="Fristensky B."/>
            <person name="Sparling R."/>
        </authorList>
    </citation>
    <scope>NUCLEOTIDE SEQUENCE [LARGE SCALE GENOMIC DNA]</scope>
    <source>
        <strain evidence="11 12">DSM 2910</strain>
    </source>
</reference>
<dbReference type="InterPro" id="IPR003442">
    <property type="entry name" value="T6A_TsaE"/>
</dbReference>
<keyword evidence="6" id="KW-0479">Metal-binding</keyword>
<evidence type="ECO:0000256" key="1">
    <source>
        <dbReference type="ARBA" id="ARBA00004496"/>
    </source>
</evidence>
<sequence length="144" mass="16264">MFTVISESEADTVRFGEKIAAKLKKGDIIALTGDLGTGKTAFVKGLARGLGVAEYVTSPTFTLVQSYKGRDVSLHHFDVYRISDEEEMFEIGFNEYLYENDICVIEWADLIKNLIPPRAIWIHFERTEDGADKRRITVKGLESE</sequence>
<comment type="similarity">
    <text evidence="2">Belongs to the TsaE family.</text>
</comment>
<dbReference type="EMBL" id="CP014672">
    <property type="protein sequence ID" value="ANW99828.1"/>
    <property type="molecule type" value="Genomic_DNA"/>
</dbReference>
<dbReference type="GO" id="GO:0046872">
    <property type="term" value="F:metal ion binding"/>
    <property type="evidence" value="ECO:0007669"/>
    <property type="project" value="UniProtKB-KW"/>
</dbReference>
<proteinExistence type="inferred from homology"/>
<evidence type="ECO:0000256" key="10">
    <source>
        <dbReference type="ARBA" id="ARBA00032441"/>
    </source>
</evidence>
<dbReference type="NCBIfam" id="TIGR00150">
    <property type="entry name" value="T6A_YjeE"/>
    <property type="match status" value="1"/>
</dbReference>
<keyword evidence="7" id="KW-0547">Nucleotide-binding</keyword>
<evidence type="ECO:0000256" key="9">
    <source>
        <dbReference type="ARBA" id="ARBA00022842"/>
    </source>
</evidence>
<evidence type="ECO:0000256" key="6">
    <source>
        <dbReference type="ARBA" id="ARBA00022723"/>
    </source>
</evidence>